<comment type="caution">
    <text evidence="1">The sequence shown here is derived from an EMBL/GenBank/DDBJ whole genome shotgun (WGS) entry which is preliminary data.</text>
</comment>
<dbReference type="AlphaFoldDB" id="A0A7J9DIA9"/>
<sequence>EDEDTTFTPEWNDCHRNTPDALICYKNLRKDKGLRDKVANILKVSGKWVNTIKQIGCLPGLKAKPWRLALSTPADITGYNIDNNANPSGYKFVYEGLYQVTRFDKEIESSFSMYKFQLDMLEDQQYDSKWKQKQI</sequence>
<evidence type="ECO:0000313" key="2">
    <source>
        <dbReference type="Proteomes" id="UP000593568"/>
    </source>
</evidence>
<reference evidence="1 2" key="1">
    <citation type="journal article" date="2019" name="Genome Biol. Evol.">
        <title>Insights into the evolution of the New World diploid cottons (Gossypium, subgenus Houzingenia) based on genome sequencing.</title>
        <authorList>
            <person name="Grover C.E."/>
            <person name="Arick M.A. 2nd"/>
            <person name="Thrash A."/>
            <person name="Conover J.L."/>
            <person name="Sanders W.S."/>
            <person name="Peterson D.G."/>
            <person name="Frelichowski J.E."/>
            <person name="Scheffler J.A."/>
            <person name="Scheffler B.E."/>
            <person name="Wendel J.F."/>
        </authorList>
    </citation>
    <scope>NUCLEOTIDE SEQUENCE [LARGE SCALE GENOMIC DNA]</scope>
    <source>
        <strain evidence="1">8</strain>
        <tissue evidence="1">Leaf</tissue>
    </source>
</reference>
<dbReference type="Gene3D" id="2.30.280.10">
    <property type="entry name" value="SRA-YDG"/>
    <property type="match status" value="1"/>
</dbReference>
<accession>A0A7J9DIA9</accession>
<gene>
    <name evidence="1" type="ORF">Gotri_023057</name>
</gene>
<dbReference type="EMBL" id="JABEZW010000002">
    <property type="protein sequence ID" value="MBA0760304.1"/>
    <property type="molecule type" value="Genomic_DNA"/>
</dbReference>
<feature type="non-terminal residue" evidence="1">
    <location>
        <position position="135"/>
    </location>
</feature>
<proteinExistence type="predicted"/>
<protein>
    <submittedName>
        <fullName evidence="1">Uncharacterized protein</fullName>
    </submittedName>
</protein>
<dbReference type="InterPro" id="IPR036987">
    <property type="entry name" value="SRA-YDG_sf"/>
</dbReference>
<name>A0A7J9DIA9_9ROSI</name>
<dbReference type="Proteomes" id="UP000593568">
    <property type="component" value="Unassembled WGS sequence"/>
</dbReference>
<keyword evidence="2" id="KW-1185">Reference proteome</keyword>
<evidence type="ECO:0000313" key="1">
    <source>
        <dbReference type="EMBL" id="MBA0760304.1"/>
    </source>
</evidence>
<organism evidence="1 2">
    <name type="scientific">Gossypium trilobum</name>
    <dbReference type="NCBI Taxonomy" id="34281"/>
    <lineage>
        <taxon>Eukaryota</taxon>
        <taxon>Viridiplantae</taxon>
        <taxon>Streptophyta</taxon>
        <taxon>Embryophyta</taxon>
        <taxon>Tracheophyta</taxon>
        <taxon>Spermatophyta</taxon>
        <taxon>Magnoliopsida</taxon>
        <taxon>eudicotyledons</taxon>
        <taxon>Gunneridae</taxon>
        <taxon>Pentapetalae</taxon>
        <taxon>rosids</taxon>
        <taxon>malvids</taxon>
        <taxon>Malvales</taxon>
        <taxon>Malvaceae</taxon>
        <taxon>Malvoideae</taxon>
        <taxon>Gossypium</taxon>
    </lineage>
</organism>